<name>A0ABR2JWP9_9EUKA</name>
<dbReference type="PANTHER" id="PTHR23264">
    <property type="entry name" value="NUCLEOTIDE-BINDING PROTEIN NBP35 YEAST -RELATED"/>
    <property type="match status" value="1"/>
</dbReference>
<proteinExistence type="inferred from homology"/>
<dbReference type="CDD" id="cd02037">
    <property type="entry name" value="Mrp_NBP35"/>
    <property type="match status" value="1"/>
</dbReference>
<dbReference type="Pfam" id="PF10609">
    <property type="entry name" value="ParA"/>
    <property type="match status" value="1"/>
</dbReference>
<dbReference type="Proteomes" id="UP001470230">
    <property type="component" value="Unassembled WGS sequence"/>
</dbReference>
<keyword evidence="3" id="KW-0067">ATP-binding</keyword>
<sequence>MSCSGDCANCPMREACGTGGVPDAMRAALQDVKDSLEKVKHKILILSGKGGVGKSTVAYILSKYLSQNNSVGVLDLDLCGPSMPYLFKCQNERMHQTALGFDPVYVSDNISLVSAQFFLENENDANIARGPMKNSFVLQFLKDVNWSDVEFIVIDTPPGTSDEHLSIVSFMSQSGIDGAVIVTTPEEVALSDVRREIKFCQRAGVKVLGIVENMSSYTCKKCGKTSFIYPQTTGGAKKLCKDENLSLLGSLPIDPYLVAGCVGEEYELSPQIKESIDTIGANLLSTLN</sequence>
<dbReference type="InterPro" id="IPR019591">
    <property type="entry name" value="Mrp/NBP35_ATP-bd"/>
</dbReference>
<dbReference type="SUPFAM" id="SSF52540">
    <property type="entry name" value="P-loop containing nucleoside triphosphate hydrolases"/>
    <property type="match status" value="1"/>
</dbReference>
<dbReference type="HAMAP" id="MF_02040">
    <property type="entry name" value="Mrp_NBP35"/>
    <property type="match status" value="1"/>
</dbReference>
<organism evidence="6 7">
    <name type="scientific">Tritrichomonas musculus</name>
    <dbReference type="NCBI Taxonomy" id="1915356"/>
    <lineage>
        <taxon>Eukaryota</taxon>
        <taxon>Metamonada</taxon>
        <taxon>Parabasalia</taxon>
        <taxon>Tritrichomonadida</taxon>
        <taxon>Tritrichomonadidae</taxon>
        <taxon>Tritrichomonas</taxon>
    </lineage>
</organism>
<evidence type="ECO:0000256" key="3">
    <source>
        <dbReference type="ARBA" id="ARBA00022840"/>
    </source>
</evidence>
<dbReference type="InterPro" id="IPR027417">
    <property type="entry name" value="P-loop_NTPase"/>
</dbReference>
<dbReference type="PANTHER" id="PTHR23264:SF19">
    <property type="entry name" value="CYTOSOLIC FE-S CLUSTER ASSEMBLY FACTOR NUBP2"/>
    <property type="match status" value="1"/>
</dbReference>
<dbReference type="Gene3D" id="3.40.50.300">
    <property type="entry name" value="P-loop containing nucleotide triphosphate hydrolases"/>
    <property type="match status" value="1"/>
</dbReference>
<dbReference type="InterPro" id="IPR033756">
    <property type="entry name" value="YlxH/NBP35"/>
</dbReference>
<keyword evidence="2" id="KW-0547">Nucleotide-binding</keyword>
<evidence type="ECO:0000256" key="2">
    <source>
        <dbReference type="ARBA" id="ARBA00022741"/>
    </source>
</evidence>
<evidence type="ECO:0000256" key="5">
    <source>
        <dbReference type="ARBA" id="ARBA00023014"/>
    </source>
</evidence>
<gene>
    <name evidence="6" type="ORF">M9Y10_045951</name>
</gene>
<keyword evidence="1" id="KW-0479">Metal-binding</keyword>
<keyword evidence="5" id="KW-0411">Iron-sulfur</keyword>
<evidence type="ECO:0000313" key="6">
    <source>
        <dbReference type="EMBL" id="KAK8883301.1"/>
    </source>
</evidence>
<accession>A0ABR2JWP9</accession>
<protein>
    <submittedName>
        <fullName evidence="6">Cytosolic Fe-S cluster assembly factor nbp35</fullName>
    </submittedName>
</protein>
<dbReference type="EMBL" id="JAPFFF010000009">
    <property type="protein sequence ID" value="KAK8883301.1"/>
    <property type="molecule type" value="Genomic_DNA"/>
</dbReference>
<keyword evidence="7" id="KW-1185">Reference proteome</keyword>
<comment type="caution">
    <text evidence="6">The sequence shown here is derived from an EMBL/GenBank/DDBJ whole genome shotgun (WGS) entry which is preliminary data.</text>
</comment>
<evidence type="ECO:0000256" key="1">
    <source>
        <dbReference type="ARBA" id="ARBA00022723"/>
    </source>
</evidence>
<evidence type="ECO:0000256" key="4">
    <source>
        <dbReference type="ARBA" id="ARBA00023004"/>
    </source>
</evidence>
<reference evidence="6 7" key="1">
    <citation type="submission" date="2024-04" db="EMBL/GenBank/DDBJ databases">
        <title>Tritrichomonas musculus Genome.</title>
        <authorList>
            <person name="Alves-Ferreira E."/>
            <person name="Grigg M."/>
            <person name="Lorenzi H."/>
            <person name="Galac M."/>
        </authorList>
    </citation>
    <scope>NUCLEOTIDE SEQUENCE [LARGE SCALE GENOMIC DNA]</scope>
    <source>
        <strain evidence="6 7">EAF2021</strain>
    </source>
</reference>
<keyword evidence="4" id="KW-0408">Iron</keyword>
<evidence type="ECO:0000313" key="7">
    <source>
        <dbReference type="Proteomes" id="UP001470230"/>
    </source>
</evidence>